<evidence type="ECO:0000259" key="1">
    <source>
        <dbReference type="PROSITE" id="PS50011"/>
    </source>
</evidence>
<name>A0AAN8FM53_TRICO</name>
<keyword evidence="2" id="KW-0418">Kinase</keyword>
<keyword evidence="3" id="KW-1185">Reference proteome</keyword>
<protein>
    <submittedName>
        <fullName evidence="2">Protein kinase domain-containing protein</fullName>
    </submittedName>
</protein>
<dbReference type="PROSITE" id="PS50011">
    <property type="entry name" value="PROTEIN_KINASE_DOM"/>
    <property type="match status" value="1"/>
</dbReference>
<dbReference type="Pfam" id="PF07714">
    <property type="entry name" value="PK_Tyr_Ser-Thr"/>
    <property type="match status" value="1"/>
</dbReference>
<evidence type="ECO:0000313" key="3">
    <source>
        <dbReference type="Proteomes" id="UP001331761"/>
    </source>
</evidence>
<dbReference type="InterPro" id="IPR000719">
    <property type="entry name" value="Prot_kinase_dom"/>
</dbReference>
<feature type="non-terminal residue" evidence="2">
    <location>
        <position position="62"/>
    </location>
</feature>
<feature type="non-terminal residue" evidence="2">
    <location>
        <position position="1"/>
    </location>
</feature>
<accession>A0AAN8FM53</accession>
<dbReference type="EMBL" id="WIXE01011303">
    <property type="protein sequence ID" value="KAK5976842.1"/>
    <property type="molecule type" value="Genomic_DNA"/>
</dbReference>
<dbReference type="InterPro" id="IPR001245">
    <property type="entry name" value="Ser-Thr/Tyr_kinase_cat_dom"/>
</dbReference>
<evidence type="ECO:0000313" key="2">
    <source>
        <dbReference type="EMBL" id="KAK5976842.1"/>
    </source>
</evidence>
<proteinExistence type="predicted"/>
<keyword evidence="2" id="KW-0808">Transferase</keyword>
<comment type="caution">
    <text evidence="2">The sequence shown here is derived from an EMBL/GenBank/DDBJ whole genome shotgun (WGS) entry which is preliminary data.</text>
</comment>
<gene>
    <name evidence="2" type="ORF">GCK32_022558</name>
</gene>
<reference evidence="2 3" key="1">
    <citation type="submission" date="2019-10" db="EMBL/GenBank/DDBJ databases">
        <title>Assembly and Annotation for the nematode Trichostrongylus colubriformis.</title>
        <authorList>
            <person name="Martin J."/>
        </authorList>
    </citation>
    <scope>NUCLEOTIDE SEQUENCE [LARGE SCALE GENOMIC DNA]</scope>
    <source>
        <strain evidence="2">G859</strain>
        <tissue evidence="2">Whole worm</tissue>
    </source>
</reference>
<dbReference type="AlphaFoldDB" id="A0AAN8FM53"/>
<dbReference type="Proteomes" id="UP001331761">
    <property type="component" value="Unassembled WGS sequence"/>
</dbReference>
<dbReference type="SUPFAM" id="SSF56112">
    <property type="entry name" value="Protein kinase-like (PK-like)"/>
    <property type="match status" value="1"/>
</dbReference>
<organism evidence="2 3">
    <name type="scientific">Trichostrongylus colubriformis</name>
    <name type="common">Black scour worm</name>
    <dbReference type="NCBI Taxonomy" id="6319"/>
    <lineage>
        <taxon>Eukaryota</taxon>
        <taxon>Metazoa</taxon>
        <taxon>Ecdysozoa</taxon>
        <taxon>Nematoda</taxon>
        <taxon>Chromadorea</taxon>
        <taxon>Rhabditida</taxon>
        <taxon>Rhabditina</taxon>
        <taxon>Rhabditomorpha</taxon>
        <taxon>Strongyloidea</taxon>
        <taxon>Trichostrongylidae</taxon>
        <taxon>Trichostrongylus</taxon>
    </lineage>
</organism>
<dbReference type="InterPro" id="IPR011009">
    <property type="entry name" value="Kinase-like_dom_sf"/>
</dbReference>
<dbReference type="Gene3D" id="1.10.510.10">
    <property type="entry name" value="Transferase(Phosphotransferase) domain 1"/>
    <property type="match status" value="1"/>
</dbReference>
<feature type="domain" description="Protein kinase" evidence="1">
    <location>
        <begin position="1"/>
        <end position="62"/>
    </location>
</feature>
<dbReference type="GO" id="GO:0004672">
    <property type="term" value="F:protein kinase activity"/>
    <property type="evidence" value="ECO:0007669"/>
    <property type="project" value="InterPro"/>
</dbReference>
<dbReference type="GO" id="GO:0005524">
    <property type="term" value="F:ATP binding"/>
    <property type="evidence" value="ECO:0007669"/>
    <property type="project" value="InterPro"/>
</dbReference>
<sequence length="62" mass="7178">TKLKEENKVLMQEMHKEGRLLRQYKHLNIVAFYGMVIDNDQAMIVMELVSGGGLDHHLKNNV</sequence>